<feature type="region of interest" description="Disordered" evidence="1">
    <location>
        <begin position="68"/>
        <end position="94"/>
    </location>
</feature>
<reference evidence="3" key="1">
    <citation type="journal article" date="2020" name="bioRxiv">
        <title>Comparative genomics of Chlamydomonas.</title>
        <authorList>
            <person name="Craig R.J."/>
            <person name="Hasan A.R."/>
            <person name="Ness R.W."/>
            <person name="Keightley P.D."/>
        </authorList>
    </citation>
    <scope>NUCLEOTIDE SEQUENCE</scope>
    <source>
        <strain evidence="3">CCAP 11/70</strain>
    </source>
</reference>
<dbReference type="PANTHER" id="PTHR33681:SF4">
    <property type="entry name" value="OS12G0171100 PROTEIN"/>
    <property type="match status" value="1"/>
</dbReference>
<dbReference type="Gene3D" id="2.60.120.200">
    <property type="match status" value="1"/>
</dbReference>
<keyword evidence="4" id="KW-1185">Reference proteome</keyword>
<dbReference type="Proteomes" id="UP000612055">
    <property type="component" value="Unassembled WGS sequence"/>
</dbReference>
<name>A0A836BR14_9CHLO</name>
<dbReference type="Pfam" id="PF08787">
    <property type="entry name" value="Alginate_lyase2"/>
    <property type="match status" value="1"/>
</dbReference>
<accession>A0A836BR14</accession>
<dbReference type="OrthoDB" id="4221926at2759"/>
<feature type="domain" description="Alginate lyase 2" evidence="2">
    <location>
        <begin position="105"/>
        <end position="282"/>
    </location>
</feature>
<evidence type="ECO:0000259" key="2">
    <source>
        <dbReference type="Pfam" id="PF08787"/>
    </source>
</evidence>
<dbReference type="AlphaFoldDB" id="A0A836BR14"/>
<evidence type="ECO:0000313" key="3">
    <source>
        <dbReference type="EMBL" id="KAG2485981.1"/>
    </source>
</evidence>
<dbReference type="PANTHER" id="PTHR33681">
    <property type="entry name" value="BINDING PROTEIN, PUTATIVE, EXPRESSED-RELATED"/>
    <property type="match status" value="1"/>
</dbReference>
<dbReference type="EMBL" id="JAEHOE010000119">
    <property type="protein sequence ID" value="KAG2485981.1"/>
    <property type="molecule type" value="Genomic_DNA"/>
</dbReference>
<evidence type="ECO:0000313" key="4">
    <source>
        <dbReference type="Proteomes" id="UP000612055"/>
    </source>
</evidence>
<dbReference type="InterPro" id="IPR014895">
    <property type="entry name" value="Alginate_lyase_2"/>
</dbReference>
<comment type="caution">
    <text evidence="3">The sequence shown here is derived from an EMBL/GenBank/DDBJ whole genome shotgun (WGS) entry which is preliminary data.</text>
</comment>
<dbReference type="InterPro" id="IPR013320">
    <property type="entry name" value="ConA-like_dom_sf"/>
</dbReference>
<gene>
    <name evidence="3" type="ORF">HYH03_015304</name>
</gene>
<evidence type="ECO:0000256" key="1">
    <source>
        <dbReference type="SAM" id="MobiDB-lite"/>
    </source>
</evidence>
<sequence length="285" mass="31196">MLALLARAQQANAQGTCADLTSVNGQAVCPTCCATWASQGKCDGVQTVLGGANVRNVVCPKTCNSPLCQPPPSTTPSSPPLPSQPPMSPYPRAPPPGPCISPSLYYIQYPYDLDLSDRYRLKILNNDDCEHRMWVFDTDQPFEAGSTTAPRTEMRIYNNYTSGVHTIRFQIYIPDGTNASSVMQVFGGVTSSTALQLRVYDGKLMRFNSQVLDDNVYERWVQVSVTHDVETHKISISVPGKPALVVADRGTPVAGHYFKLGVYGQVGSSRRMEARYKSIKVTPPM</sequence>
<dbReference type="SUPFAM" id="SSF49899">
    <property type="entry name" value="Concanavalin A-like lectins/glucanases"/>
    <property type="match status" value="1"/>
</dbReference>
<proteinExistence type="predicted"/>
<organism evidence="3 4">
    <name type="scientific">Edaphochlamys debaryana</name>
    <dbReference type="NCBI Taxonomy" id="47281"/>
    <lineage>
        <taxon>Eukaryota</taxon>
        <taxon>Viridiplantae</taxon>
        <taxon>Chlorophyta</taxon>
        <taxon>core chlorophytes</taxon>
        <taxon>Chlorophyceae</taxon>
        <taxon>CS clade</taxon>
        <taxon>Chlamydomonadales</taxon>
        <taxon>Chlamydomonadales incertae sedis</taxon>
        <taxon>Edaphochlamys</taxon>
    </lineage>
</organism>
<protein>
    <recommendedName>
        <fullName evidence="2">Alginate lyase 2 domain-containing protein</fullName>
    </recommendedName>
</protein>